<keyword evidence="2" id="KW-0540">Nuclease</keyword>
<dbReference type="GeneID" id="28853201"/>
<dbReference type="GO" id="GO:0005509">
    <property type="term" value="F:calcium ion binding"/>
    <property type="evidence" value="ECO:0007669"/>
    <property type="project" value="InterPro"/>
</dbReference>
<dbReference type="InterPro" id="IPR005135">
    <property type="entry name" value="Endo/exonuclease/phosphatase"/>
</dbReference>
<evidence type="ECO:0000313" key="3">
    <source>
        <dbReference type="Proteomes" id="UP000078397"/>
    </source>
</evidence>
<dbReference type="PANTHER" id="PTHR41349">
    <property type="match status" value="1"/>
</dbReference>
<evidence type="ECO:0000313" key="2">
    <source>
        <dbReference type="EMBL" id="OAQ58681.1"/>
    </source>
</evidence>
<dbReference type="PANTHER" id="PTHR41349:SF1">
    <property type="entry name" value="PROTEIN CBG08683"/>
    <property type="match status" value="1"/>
</dbReference>
<keyword evidence="3" id="KW-1185">Reference proteome</keyword>
<dbReference type="OrthoDB" id="276515at2759"/>
<dbReference type="Pfam" id="PF03372">
    <property type="entry name" value="Exo_endo_phos"/>
    <property type="match status" value="1"/>
</dbReference>
<accession>A0A179EZS6</accession>
<name>A0A179EZS6_METCM</name>
<dbReference type="SUPFAM" id="SSF56219">
    <property type="entry name" value="DNase I-like"/>
    <property type="match status" value="1"/>
</dbReference>
<proteinExistence type="predicted"/>
<dbReference type="GO" id="GO:0016020">
    <property type="term" value="C:membrane"/>
    <property type="evidence" value="ECO:0007669"/>
    <property type="project" value="InterPro"/>
</dbReference>
<sequence length="542" mass="59708">MAAAVALGTNPGAASTVPSLSGYTGSLAFVPDEPDFTFKYTTNKPSNGYNWIGIWKTDGPDDGHYHSKHINYKYAPGTEGSVTIDLYGQPPGTYKAYFLAYDGYELITDPIEFSITPGTGSLAYAPDKLRYTFDYTSNHENRGYNWIGIWGAEGGPSNGNKNSGAIAWKYAPGRKGSLQFDFSRLQHGTYKAYFLAFDGYGWIADPIEFTVLAFLIEGFTTQNARQGDLFEAKIGGLLVGPDNSLTKLAIDSATPGWVSLSEDGTLRGTPNTSGIAKFNVIAASTDGTKHRLAVTIPVMASGTPLVDNLKVLSFNIWLSGQKVNDYHRKQINAIASSGADIVGMQECYEDTAPRLAKALGWYEWHDDYRNFGEKVRHFFLGINGWNGNQYYDVCILSRYPIVERLYDRTFYAAACGVRIALDGDDSQVTMFNAHLGYDPYGPEDFCKKGKTKDEVTQREADSQRTPEIHEVVDKIKPQIANYREIPVILTGDFNAPSHLDWTSATANQHCGVGAYNWPTSIYPTQAGLMCYEPTRARAGKAE</sequence>
<dbReference type="RefSeq" id="XP_018136800.1">
    <property type="nucleotide sequence ID" value="XM_018289207.1"/>
</dbReference>
<dbReference type="KEGG" id="pchm:VFPPC_10914"/>
<evidence type="ECO:0000259" key="1">
    <source>
        <dbReference type="Pfam" id="PF03372"/>
    </source>
</evidence>
<comment type="caution">
    <text evidence="2">The sequence shown here is derived from an EMBL/GenBank/DDBJ whole genome shotgun (WGS) entry which is preliminary data.</text>
</comment>
<reference evidence="2 3" key="1">
    <citation type="journal article" date="2016" name="PLoS Pathog.">
        <title>Biosynthesis of antibiotic leucinostatins in bio-control fungus Purpureocillium lilacinum and their inhibition on phytophthora revealed by genome mining.</title>
        <authorList>
            <person name="Wang G."/>
            <person name="Liu Z."/>
            <person name="Lin R."/>
            <person name="Li E."/>
            <person name="Mao Z."/>
            <person name="Ling J."/>
            <person name="Yang Y."/>
            <person name="Yin W.B."/>
            <person name="Xie B."/>
        </authorList>
    </citation>
    <scope>NUCLEOTIDE SEQUENCE [LARGE SCALE GENOMIC DNA]</scope>
    <source>
        <strain evidence="2">170</strain>
    </source>
</reference>
<dbReference type="Proteomes" id="UP000078397">
    <property type="component" value="Unassembled WGS sequence"/>
</dbReference>
<dbReference type="SUPFAM" id="SSF49313">
    <property type="entry name" value="Cadherin-like"/>
    <property type="match status" value="1"/>
</dbReference>
<gene>
    <name evidence="2" type="ORF">VFPPC_10914</name>
</gene>
<protein>
    <submittedName>
        <fullName evidence="2">Exonuclease III</fullName>
    </submittedName>
</protein>
<dbReference type="AlphaFoldDB" id="A0A179EZS6"/>
<organism evidence="2 3">
    <name type="scientific">Pochonia chlamydosporia 170</name>
    <dbReference type="NCBI Taxonomy" id="1380566"/>
    <lineage>
        <taxon>Eukaryota</taxon>
        <taxon>Fungi</taxon>
        <taxon>Dikarya</taxon>
        <taxon>Ascomycota</taxon>
        <taxon>Pezizomycotina</taxon>
        <taxon>Sordariomycetes</taxon>
        <taxon>Hypocreomycetidae</taxon>
        <taxon>Hypocreales</taxon>
        <taxon>Clavicipitaceae</taxon>
        <taxon>Pochonia</taxon>
    </lineage>
</organism>
<dbReference type="EMBL" id="LSBJ02000014">
    <property type="protein sequence ID" value="OAQ58681.1"/>
    <property type="molecule type" value="Genomic_DNA"/>
</dbReference>
<feature type="domain" description="Endonuclease/exonuclease/phosphatase" evidence="1">
    <location>
        <begin position="312"/>
        <end position="510"/>
    </location>
</feature>
<dbReference type="Gene3D" id="3.60.10.10">
    <property type="entry name" value="Endonuclease/exonuclease/phosphatase"/>
    <property type="match status" value="1"/>
</dbReference>
<dbReference type="InterPro" id="IPR036691">
    <property type="entry name" value="Endo/exonu/phosph_ase_sf"/>
</dbReference>
<dbReference type="InterPro" id="IPR015919">
    <property type="entry name" value="Cadherin-like_sf"/>
</dbReference>
<keyword evidence="2" id="KW-0269">Exonuclease</keyword>
<keyword evidence="2" id="KW-0378">Hydrolase</keyword>
<dbReference type="GO" id="GO:0004527">
    <property type="term" value="F:exonuclease activity"/>
    <property type="evidence" value="ECO:0007669"/>
    <property type="project" value="UniProtKB-KW"/>
</dbReference>